<sequence length="209" mass="23898">MTKQPGYHDSVFLNCPFDDEYKPILRAILYTVYRCGFFPKTALDEDDGTDYRLNKIIRKISDCKYGIHDLSRIEVNINGYPRFNMPFELGIFFGAKHLGNTKQRAKNALVLEPAKYAAQQLISDLNGIDPQAHNNNPENAMRQVRNWLRTASGRTTIPGPEILNRQYHEFNKGLPAVAHALGFRVDEINYTDLVNVIEDVVSEQLNRTP</sequence>
<protein>
    <submittedName>
        <fullName evidence="1">Uncharacterized protein</fullName>
    </submittedName>
</protein>
<evidence type="ECO:0000313" key="1">
    <source>
        <dbReference type="EMBL" id="KAI9447060.1"/>
    </source>
</evidence>
<reference evidence="1" key="1">
    <citation type="submission" date="2021-03" db="EMBL/GenBank/DDBJ databases">
        <title>Evolutionary priming and transition to the ectomycorrhizal habit in an iconic lineage of mushroom-forming fungi: is preadaptation a requirement?</title>
        <authorList>
            <consortium name="DOE Joint Genome Institute"/>
            <person name="Looney B.P."/>
            <person name="Miyauchi S."/>
            <person name="Morin E."/>
            <person name="Drula E."/>
            <person name="Courty P.E."/>
            <person name="Chicoki N."/>
            <person name="Fauchery L."/>
            <person name="Kohler A."/>
            <person name="Kuo A."/>
            <person name="LaButti K."/>
            <person name="Pangilinan J."/>
            <person name="Lipzen A."/>
            <person name="Riley R."/>
            <person name="Andreopoulos W."/>
            <person name="He G."/>
            <person name="Johnson J."/>
            <person name="Barry K.W."/>
            <person name="Grigoriev I.V."/>
            <person name="Nagy L."/>
            <person name="Hibbett D."/>
            <person name="Henrissat B."/>
            <person name="Matheny P.B."/>
            <person name="Labbe J."/>
            <person name="Martin A.F."/>
        </authorList>
    </citation>
    <scope>NUCLEOTIDE SEQUENCE</scope>
    <source>
        <strain evidence="1">BPL698</strain>
    </source>
</reference>
<comment type="caution">
    <text evidence="1">The sequence shown here is derived from an EMBL/GenBank/DDBJ whole genome shotgun (WGS) entry which is preliminary data.</text>
</comment>
<evidence type="ECO:0000313" key="2">
    <source>
        <dbReference type="Proteomes" id="UP001207468"/>
    </source>
</evidence>
<organism evidence="1 2">
    <name type="scientific">Russula earlei</name>
    <dbReference type="NCBI Taxonomy" id="71964"/>
    <lineage>
        <taxon>Eukaryota</taxon>
        <taxon>Fungi</taxon>
        <taxon>Dikarya</taxon>
        <taxon>Basidiomycota</taxon>
        <taxon>Agaricomycotina</taxon>
        <taxon>Agaricomycetes</taxon>
        <taxon>Russulales</taxon>
        <taxon>Russulaceae</taxon>
        <taxon>Russula</taxon>
    </lineage>
</organism>
<dbReference type="Proteomes" id="UP001207468">
    <property type="component" value="Unassembled WGS sequence"/>
</dbReference>
<accession>A0ACC0TT75</accession>
<name>A0ACC0TT75_9AGAM</name>
<dbReference type="EMBL" id="JAGFNK010000611">
    <property type="protein sequence ID" value="KAI9447060.1"/>
    <property type="molecule type" value="Genomic_DNA"/>
</dbReference>
<proteinExistence type="predicted"/>
<keyword evidence="2" id="KW-1185">Reference proteome</keyword>
<gene>
    <name evidence="1" type="ORF">F5148DRAFT_1292476</name>
</gene>